<reference evidence="5 6" key="1">
    <citation type="submission" date="2009-03" db="EMBL/GenBank/DDBJ databases">
        <title>Comparison of the complete genome sequences of Rhodococcus erythropolis PR4 and Rhodococcus opacus B4.</title>
        <authorList>
            <person name="Takarada H."/>
            <person name="Sekine M."/>
            <person name="Hosoyama A."/>
            <person name="Yamada R."/>
            <person name="Fujisawa T."/>
            <person name="Omata S."/>
            <person name="Shimizu A."/>
            <person name="Tsukatani N."/>
            <person name="Tanikawa S."/>
            <person name="Fujita N."/>
            <person name="Harayama S."/>
        </authorList>
    </citation>
    <scope>NUCLEOTIDE SEQUENCE [LARGE SCALE GENOMIC DNA]</scope>
    <source>
        <strain evidence="5 6">B4</strain>
    </source>
</reference>
<protein>
    <submittedName>
        <fullName evidence="5">Putative fatty-acid--CoA ligase</fullName>
        <ecNumber evidence="5">6.2.1.-</ecNumber>
    </submittedName>
</protein>
<dbReference type="AlphaFoldDB" id="C1BAT4"/>
<dbReference type="Gene3D" id="3.30.300.30">
    <property type="match status" value="1"/>
</dbReference>
<dbReference type="PROSITE" id="PS00455">
    <property type="entry name" value="AMP_BINDING"/>
    <property type="match status" value="1"/>
</dbReference>
<dbReference type="STRING" id="632772.ROP_45400"/>
<dbReference type="CDD" id="cd17638">
    <property type="entry name" value="FadD3"/>
    <property type="match status" value="1"/>
</dbReference>
<dbReference type="PANTHER" id="PTHR43201:SF5">
    <property type="entry name" value="MEDIUM-CHAIN ACYL-COA LIGASE ACSF2, MITOCHONDRIAL"/>
    <property type="match status" value="1"/>
</dbReference>
<dbReference type="OrthoDB" id="9803968at2"/>
<dbReference type="InterPro" id="IPR020845">
    <property type="entry name" value="AMP-binding_CS"/>
</dbReference>
<dbReference type="NCBIfam" id="NF005801">
    <property type="entry name" value="PRK07656.1"/>
    <property type="match status" value="1"/>
</dbReference>
<dbReference type="PANTHER" id="PTHR43201">
    <property type="entry name" value="ACYL-COA SYNTHETASE"/>
    <property type="match status" value="1"/>
</dbReference>
<dbReference type="Pfam" id="PF13193">
    <property type="entry name" value="AMP-binding_C"/>
    <property type="match status" value="1"/>
</dbReference>
<dbReference type="HOGENOM" id="CLU_000022_59_7_11"/>
<feature type="domain" description="AMP-dependent synthetase/ligase" evidence="3">
    <location>
        <begin position="13"/>
        <end position="378"/>
    </location>
</feature>
<dbReference type="Gene3D" id="3.40.50.12780">
    <property type="entry name" value="N-terminal domain of ligase-like"/>
    <property type="match status" value="1"/>
</dbReference>
<gene>
    <name evidence="5" type="ordered locus">ROP_45400</name>
</gene>
<accession>C1BAT4</accession>
<dbReference type="InterPro" id="IPR042099">
    <property type="entry name" value="ANL_N_sf"/>
</dbReference>
<dbReference type="GO" id="GO:0006631">
    <property type="term" value="P:fatty acid metabolic process"/>
    <property type="evidence" value="ECO:0007669"/>
    <property type="project" value="TreeGrafter"/>
</dbReference>
<dbReference type="RefSeq" id="WP_012691710.1">
    <property type="nucleotide sequence ID" value="NC_012522.1"/>
</dbReference>
<evidence type="ECO:0000256" key="1">
    <source>
        <dbReference type="ARBA" id="ARBA00006432"/>
    </source>
</evidence>
<dbReference type="Pfam" id="PF00501">
    <property type="entry name" value="AMP-binding"/>
    <property type="match status" value="1"/>
</dbReference>
<evidence type="ECO:0000313" key="5">
    <source>
        <dbReference type="EMBL" id="BAH52787.1"/>
    </source>
</evidence>
<evidence type="ECO:0000313" key="6">
    <source>
        <dbReference type="Proteomes" id="UP000002212"/>
    </source>
</evidence>
<dbReference type="PATRIC" id="fig|632772.20.peg.4750"/>
<dbReference type="GO" id="GO:0031956">
    <property type="term" value="F:medium-chain fatty acid-CoA ligase activity"/>
    <property type="evidence" value="ECO:0007669"/>
    <property type="project" value="TreeGrafter"/>
</dbReference>
<evidence type="ECO:0000259" key="3">
    <source>
        <dbReference type="Pfam" id="PF00501"/>
    </source>
</evidence>
<feature type="domain" description="AMP-binding enzyme C-terminal" evidence="4">
    <location>
        <begin position="429"/>
        <end position="504"/>
    </location>
</feature>
<dbReference type="InterPro" id="IPR000873">
    <property type="entry name" value="AMP-dep_synth/lig_dom"/>
</dbReference>
<dbReference type="InterPro" id="IPR025110">
    <property type="entry name" value="AMP-bd_C"/>
</dbReference>
<sequence length="515" mass="55218">MTEHPRTIPSAVTHAAREYGELLAVSDGDVRLTFTQLHDRVRDFAAALCSQGVRPGDHVAVWSPNTYHWVVAALGIHYAGATLVPINTRYTAPEALDLLERTKATALVVAGMFLGTDRYAALRDASGTLDLPTVVRVPVDGGDAPTPGVVDFDDFLALAGDDTRAEADARAAAVSPDDVSDVMFTSGTTGRSKGVMSAHRQSVGIARAWGECAEVTPEDNYLIINPFFHTFGYKAGFLVCLLNGVTVVPMAVFDVPKVMATVHDEQITVLPGAPTIFQSILDHPDRPEYDLSSLRVAITGAAAVPVALVERMQSELSFDAVLTAYGQTEAVVVTMCRTDDDPVTVSTTSGRAIPGMEVRIGDHGEILVRGENVMLGYLDDPESTAKTIDADGWLHTGDVGTLDDRGYVDITDRLKDMYISGGFNVYPAEVENALARLDGVAESAVIGVPDQRMGEVGRAFVVAKAGTALAEDDVIAFCKERLAGFKVPRSVRFVDSLPRNPSGKVMKNVLREEKK</sequence>
<dbReference type="InterPro" id="IPR045851">
    <property type="entry name" value="AMP-bd_C_sf"/>
</dbReference>
<dbReference type="FunFam" id="3.30.300.30:FF:000008">
    <property type="entry name" value="2,3-dihydroxybenzoate-AMP ligase"/>
    <property type="match status" value="1"/>
</dbReference>
<name>C1BAT4_RHOOB</name>
<comment type="similarity">
    <text evidence="1">Belongs to the ATP-dependent AMP-binding enzyme family.</text>
</comment>
<organism evidence="5 6">
    <name type="scientific">Rhodococcus opacus (strain B4)</name>
    <dbReference type="NCBI Taxonomy" id="632772"/>
    <lineage>
        <taxon>Bacteria</taxon>
        <taxon>Bacillati</taxon>
        <taxon>Actinomycetota</taxon>
        <taxon>Actinomycetes</taxon>
        <taxon>Mycobacteriales</taxon>
        <taxon>Nocardiaceae</taxon>
        <taxon>Rhodococcus</taxon>
    </lineage>
</organism>
<dbReference type="KEGG" id="rop:ROP_45400"/>
<evidence type="ECO:0000259" key="4">
    <source>
        <dbReference type="Pfam" id="PF13193"/>
    </source>
</evidence>
<keyword evidence="2 5" id="KW-0436">Ligase</keyword>
<dbReference type="EMBL" id="AP011115">
    <property type="protein sequence ID" value="BAH52787.1"/>
    <property type="molecule type" value="Genomic_DNA"/>
</dbReference>
<dbReference type="SUPFAM" id="SSF56801">
    <property type="entry name" value="Acetyl-CoA synthetase-like"/>
    <property type="match status" value="1"/>
</dbReference>
<dbReference type="EC" id="6.2.1.-" evidence="5"/>
<proteinExistence type="inferred from homology"/>
<dbReference type="Proteomes" id="UP000002212">
    <property type="component" value="Chromosome"/>
</dbReference>
<evidence type="ECO:0000256" key="2">
    <source>
        <dbReference type="ARBA" id="ARBA00022598"/>
    </source>
</evidence>